<feature type="region of interest" description="Disordered" evidence="1">
    <location>
        <begin position="1"/>
        <end position="38"/>
    </location>
</feature>
<gene>
    <name evidence="2" type="ORF">T4E_1208</name>
</gene>
<accession>A0A0V0XFE9</accession>
<evidence type="ECO:0000313" key="2">
    <source>
        <dbReference type="EMBL" id="KRX86533.1"/>
    </source>
</evidence>
<dbReference type="Proteomes" id="UP000054815">
    <property type="component" value="Unassembled WGS sequence"/>
</dbReference>
<evidence type="ECO:0000256" key="1">
    <source>
        <dbReference type="SAM" id="MobiDB-lite"/>
    </source>
</evidence>
<protein>
    <submittedName>
        <fullName evidence="2">Uncharacterized protein</fullName>
    </submittedName>
</protein>
<organism evidence="2 3">
    <name type="scientific">Trichinella pseudospiralis</name>
    <name type="common">Parasitic roundworm</name>
    <dbReference type="NCBI Taxonomy" id="6337"/>
    <lineage>
        <taxon>Eukaryota</taxon>
        <taxon>Metazoa</taxon>
        <taxon>Ecdysozoa</taxon>
        <taxon>Nematoda</taxon>
        <taxon>Enoplea</taxon>
        <taxon>Dorylaimia</taxon>
        <taxon>Trichinellida</taxon>
        <taxon>Trichinellidae</taxon>
        <taxon>Trichinella</taxon>
    </lineage>
</organism>
<feature type="compositionally biased region" description="Polar residues" evidence="1">
    <location>
        <begin position="24"/>
        <end position="33"/>
    </location>
</feature>
<comment type="caution">
    <text evidence="2">The sequence shown here is derived from an EMBL/GenBank/DDBJ whole genome shotgun (WGS) entry which is preliminary data.</text>
</comment>
<dbReference type="AlphaFoldDB" id="A0A0V0XFE9"/>
<evidence type="ECO:0000313" key="3">
    <source>
        <dbReference type="Proteomes" id="UP000054815"/>
    </source>
</evidence>
<dbReference type="EMBL" id="JYDU01000362">
    <property type="protein sequence ID" value="KRX86533.1"/>
    <property type="molecule type" value="Genomic_DNA"/>
</dbReference>
<reference evidence="2 3" key="1">
    <citation type="submission" date="2015-01" db="EMBL/GenBank/DDBJ databases">
        <title>Evolution of Trichinella species and genotypes.</title>
        <authorList>
            <person name="Korhonen P.K."/>
            <person name="Edoardo P."/>
            <person name="Giuseppe L.R."/>
            <person name="Gasser R.B."/>
        </authorList>
    </citation>
    <scope>NUCLEOTIDE SEQUENCE [LARGE SCALE GENOMIC DNA]</scope>
    <source>
        <strain evidence="2">ISS141</strain>
    </source>
</reference>
<feature type="compositionally biased region" description="Basic residues" evidence="1">
    <location>
        <begin position="1"/>
        <end position="12"/>
    </location>
</feature>
<sequence length="64" mass="7277">MQSEKKRKKHSTYARERIVAGGFLSQQQHSTFNDPPAFEHTHNIKLAAVARDDPTHNNTFLASD</sequence>
<name>A0A0V0XFE9_TRIPS</name>
<proteinExistence type="predicted"/>